<proteinExistence type="predicted"/>
<evidence type="ECO:0008006" key="3">
    <source>
        <dbReference type="Google" id="ProtNLM"/>
    </source>
</evidence>
<comment type="caution">
    <text evidence="1">The sequence shown here is derived from an EMBL/GenBank/DDBJ whole genome shotgun (WGS) entry which is preliminary data.</text>
</comment>
<sequence length="55" mass="6162">AGSHITARAHPGWVSPVEMFRVTQARRRRVRGGHLGIGHSCELHQAFRLAHIRSP</sequence>
<reference evidence="1 2" key="1">
    <citation type="submission" date="2023-05" db="EMBL/GenBank/DDBJ databases">
        <title>B98-5 Cell Line De Novo Hybrid Assembly: An Optical Mapping Approach.</title>
        <authorList>
            <person name="Kananen K."/>
            <person name="Auerbach J.A."/>
            <person name="Kautto E."/>
            <person name="Blachly J.S."/>
        </authorList>
    </citation>
    <scope>NUCLEOTIDE SEQUENCE [LARGE SCALE GENOMIC DNA]</scope>
    <source>
        <strain evidence="1">B95-8</strain>
        <tissue evidence="1">Cell line</tissue>
    </source>
</reference>
<evidence type="ECO:0000313" key="2">
    <source>
        <dbReference type="Proteomes" id="UP001266305"/>
    </source>
</evidence>
<gene>
    <name evidence="1" type="ORF">P7K49_040146</name>
</gene>
<feature type="non-terminal residue" evidence="1">
    <location>
        <position position="55"/>
    </location>
</feature>
<dbReference type="EMBL" id="JASSZA010000411">
    <property type="protein sequence ID" value="KAK2081031.1"/>
    <property type="molecule type" value="Genomic_DNA"/>
</dbReference>
<evidence type="ECO:0000313" key="1">
    <source>
        <dbReference type="EMBL" id="KAK2081031.1"/>
    </source>
</evidence>
<accession>A0ABQ9T8F9</accession>
<name>A0ABQ9T8F9_SAGOE</name>
<protein>
    <recommendedName>
        <fullName evidence="3">MHC class I antigen</fullName>
    </recommendedName>
</protein>
<keyword evidence="2" id="KW-1185">Reference proteome</keyword>
<organism evidence="1 2">
    <name type="scientific">Saguinus oedipus</name>
    <name type="common">Cotton-top tamarin</name>
    <name type="synonym">Oedipomidas oedipus</name>
    <dbReference type="NCBI Taxonomy" id="9490"/>
    <lineage>
        <taxon>Eukaryota</taxon>
        <taxon>Metazoa</taxon>
        <taxon>Chordata</taxon>
        <taxon>Craniata</taxon>
        <taxon>Vertebrata</taxon>
        <taxon>Euteleostomi</taxon>
        <taxon>Mammalia</taxon>
        <taxon>Eutheria</taxon>
        <taxon>Euarchontoglires</taxon>
        <taxon>Primates</taxon>
        <taxon>Haplorrhini</taxon>
        <taxon>Platyrrhini</taxon>
        <taxon>Cebidae</taxon>
        <taxon>Callitrichinae</taxon>
        <taxon>Saguinus</taxon>
    </lineage>
</organism>
<dbReference type="Proteomes" id="UP001266305">
    <property type="component" value="Unassembled WGS sequence"/>
</dbReference>
<feature type="non-terminal residue" evidence="1">
    <location>
        <position position="1"/>
    </location>
</feature>